<accession>A0AAV9WWZ4</accession>
<dbReference type="PRINTS" id="PR01415">
    <property type="entry name" value="ANKYRIN"/>
</dbReference>
<evidence type="ECO:0000256" key="1">
    <source>
        <dbReference type="ARBA" id="ARBA00022737"/>
    </source>
</evidence>
<feature type="repeat" description="ANK" evidence="3">
    <location>
        <begin position="434"/>
        <end position="466"/>
    </location>
</feature>
<evidence type="ECO:0000256" key="4">
    <source>
        <dbReference type="SAM" id="MobiDB-lite"/>
    </source>
</evidence>
<reference evidence="5 6" key="1">
    <citation type="submission" date="2019-10" db="EMBL/GenBank/DDBJ databases">
        <authorList>
            <person name="Palmer J.M."/>
        </authorList>
    </citation>
    <scope>NUCLEOTIDE SEQUENCE [LARGE SCALE GENOMIC DNA]</scope>
    <source>
        <strain evidence="5 6">TWF694</strain>
    </source>
</reference>
<gene>
    <name evidence="5" type="ORF">TWF694_005052</name>
</gene>
<dbReference type="PROSITE" id="PS50297">
    <property type="entry name" value="ANK_REP_REGION"/>
    <property type="match status" value="5"/>
</dbReference>
<dbReference type="EMBL" id="JAVHJO010000016">
    <property type="protein sequence ID" value="KAK6526466.1"/>
    <property type="molecule type" value="Genomic_DNA"/>
</dbReference>
<sequence length="664" mass="70864">MDPVSVIGIAASVVRTIASTIQNLHQLQQSYSGATNTLRNIIRECEVLQLAVAQVQSWTEGLEAGGSGASTNHNLQGLSHSLQGFIPSLQSLDNEVTRMLGRVGPGESMGFMSSVSFTWNEDSMRSHLADIRWHANALHFLLTATSLNSQTPQSQPGSRNSTNLSGGSPTSNLSPTNSISDTSNNPAPPSYSDGPTTNISPNTQSNKAFEVSLSSFEANLLTAEEIQMLFDISSGLRPLHQRVGADRLTAIHIAAKAGSVPTIQSILKQPRFQGRLIPTTRLSDTDNLDQAGRSAFHYAAQSGNPDALKALLPVAVKSAQAVAELGDSEGLTLFHIAARYGRTSIVEALVALFGPLTSKKLALTSKSRGYTPFLEAVSSGHENMCRLLLHHGSKPAARTKDNGTALHVAATAGQENVVPLLISCNVFLDWIDQNGESAIRIAAARGLLSTVKALIDAGAKRNRKNHQGKTALHLAAENGHAAVVEALLISGAKKEITTRNGETTVEFACGSSGSNKEVVRLLGITSQQEGASCLFRAIRSGNHDIAAYLLSTTYVDAGARDPQDKKHLPTALHVACQIGDLRIAELLLRYGASVYTRESGGNTPLHWAISSRRWEVAKCLLKAGADPDTLNDQGNSPRKLAGMMEVNEVESVMLIDLFSPDIFR</sequence>
<keyword evidence="6" id="KW-1185">Reference proteome</keyword>
<feature type="repeat" description="ANK" evidence="3">
    <location>
        <begin position="368"/>
        <end position="400"/>
    </location>
</feature>
<evidence type="ECO:0000313" key="5">
    <source>
        <dbReference type="EMBL" id="KAK6526466.1"/>
    </source>
</evidence>
<dbReference type="PROSITE" id="PS50088">
    <property type="entry name" value="ANK_REPEAT"/>
    <property type="match status" value="6"/>
</dbReference>
<dbReference type="Gene3D" id="1.25.40.20">
    <property type="entry name" value="Ankyrin repeat-containing domain"/>
    <property type="match status" value="4"/>
</dbReference>
<dbReference type="AlphaFoldDB" id="A0AAV9WWZ4"/>
<evidence type="ECO:0008006" key="7">
    <source>
        <dbReference type="Google" id="ProtNLM"/>
    </source>
</evidence>
<protein>
    <recommendedName>
        <fullName evidence="7">Ankyrin repeat protein</fullName>
    </recommendedName>
</protein>
<dbReference type="Proteomes" id="UP001365542">
    <property type="component" value="Unassembled WGS sequence"/>
</dbReference>
<feature type="compositionally biased region" description="Polar residues" evidence="4">
    <location>
        <begin position="148"/>
        <end position="185"/>
    </location>
</feature>
<feature type="repeat" description="ANK" evidence="3">
    <location>
        <begin position="600"/>
        <end position="632"/>
    </location>
</feature>
<feature type="compositionally biased region" description="Polar residues" evidence="4">
    <location>
        <begin position="193"/>
        <end position="204"/>
    </location>
</feature>
<dbReference type="InterPro" id="IPR002110">
    <property type="entry name" value="Ankyrin_rpt"/>
</dbReference>
<dbReference type="Pfam" id="PF12796">
    <property type="entry name" value="Ank_2"/>
    <property type="match status" value="3"/>
</dbReference>
<name>A0AAV9WWZ4_9PEZI</name>
<evidence type="ECO:0000313" key="6">
    <source>
        <dbReference type="Proteomes" id="UP001365542"/>
    </source>
</evidence>
<evidence type="ECO:0000256" key="3">
    <source>
        <dbReference type="PROSITE-ProRule" id="PRU00023"/>
    </source>
</evidence>
<dbReference type="SUPFAM" id="SSF48403">
    <property type="entry name" value="Ankyrin repeat"/>
    <property type="match status" value="1"/>
</dbReference>
<evidence type="ECO:0000256" key="2">
    <source>
        <dbReference type="ARBA" id="ARBA00023043"/>
    </source>
</evidence>
<feature type="repeat" description="ANK" evidence="3">
    <location>
        <begin position="467"/>
        <end position="499"/>
    </location>
</feature>
<feature type="region of interest" description="Disordered" evidence="4">
    <location>
        <begin position="148"/>
        <end position="204"/>
    </location>
</feature>
<dbReference type="PANTHER" id="PTHR24198">
    <property type="entry name" value="ANKYRIN REPEAT AND PROTEIN KINASE DOMAIN-CONTAINING PROTEIN"/>
    <property type="match status" value="1"/>
</dbReference>
<keyword evidence="1" id="KW-0677">Repeat</keyword>
<proteinExistence type="predicted"/>
<dbReference type="GO" id="GO:0005737">
    <property type="term" value="C:cytoplasm"/>
    <property type="evidence" value="ECO:0007669"/>
    <property type="project" value="TreeGrafter"/>
</dbReference>
<comment type="caution">
    <text evidence="5">The sequence shown here is derived from an EMBL/GenBank/DDBJ whole genome shotgun (WGS) entry which is preliminary data.</text>
</comment>
<dbReference type="Pfam" id="PF00023">
    <property type="entry name" value="Ank"/>
    <property type="match status" value="1"/>
</dbReference>
<dbReference type="PANTHER" id="PTHR24198:SF165">
    <property type="entry name" value="ANKYRIN REPEAT-CONTAINING PROTEIN-RELATED"/>
    <property type="match status" value="1"/>
</dbReference>
<dbReference type="InterPro" id="IPR036770">
    <property type="entry name" value="Ankyrin_rpt-contain_sf"/>
</dbReference>
<keyword evidence="2 3" id="KW-0040">ANK repeat</keyword>
<organism evidence="5 6">
    <name type="scientific">Orbilia ellipsospora</name>
    <dbReference type="NCBI Taxonomy" id="2528407"/>
    <lineage>
        <taxon>Eukaryota</taxon>
        <taxon>Fungi</taxon>
        <taxon>Dikarya</taxon>
        <taxon>Ascomycota</taxon>
        <taxon>Pezizomycotina</taxon>
        <taxon>Orbiliomycetes</taxon>
        <taxon>Orbiliales</taxon>
        <taxon>Orbiliaceae</taxon>
        <taxon>Orbilia</taxon>
    </lineage>
</organism>
<feature type="repeat" description="ANK" evidence="3">
    <location>
        <begin position="567"/>
        <end position="599"/>
    </location>
</feature>
<dbReference type="SMART" id="SM00248">
    <property type="entry name" value="ANK"/>
    <property type="match status" value="10"/>
</dbReference>
<feature type="repeat" description="ANK" evidence="3">
    <location>
        <begin position="401"/>
        <end position="433"/>
    </location>
</feature>